<dbReference type="Proteomes" id="UP000613740">
    <property type="component" value="Unassembled WGS sequence"/>
</dbReference>
<evidence type="ECO:0000313" key="1">
    <source>
        <dbReference type="EMBL" id="KAG2443255.1"/>
    </source>
</evidence>
<organism evidence="1 2">
    <name type="scientific">Chlamydomonas schloesseri</name>
    <dbReference type="NCBI Taxonomy" id="2026947"/>
    <lineage>
        <taxon>Eukaryota</taxon>
        <taxon>Viridiplantae</taxon>
        <taxon>Chlorophyta</taxon>
        <taxon>core chlorophytes</taxon>
        <taxon>Chlorophyceae</taxon>
        <taxon>CS clade</taxon>
        <taxon>Chlamydomonadales</taxon>
        <taxon>Chlamydomonadaceae</taxon>
        <taxon>Chlamydomonas</taxon>
    </lineage>
</organism>
<evidence type="ECO:0000313" key="2">
    <source>
        <dbReference type="Proteomes" id="UP000613740"/>
    </source>
</evidence>
<proteinExistence type="predicted"/>
<comment type="caution">
    <text evidence="1">The sequence shown here is derived from an EMBL/GenBank/DDBJ whole genome shotgun (WGS) entry which is preliminary data.</text>
</comment>
<sequence length="212" mass="22919">MIYDASVSCSHLPSVVQGLVPEDVMPSRRRNRDPVAADHWARVVAGVLYVGCGGLDHAHNLVTPLCWGAPTPYGGRPIEGSPAAHDAAYVHALIHRSEGVHDGEFGSGFSNANFWYKAAGPHPIHSAVLESMKRHAAAADAADKAADRERLRTLVANHGDTFSTSRWVAACSEAARSGPGRDPALVRWVERVTGDEWRALLEHCYSRLEEVA</sequence>
<reference evidence="1" key="1">
    <citation type="journal article" date="2020" name="bioRxiv">
        <title>Comparative genomics of Chlamydomonas.</title>
        <authorList>
            <person name="Craig R.J."/>
            <person name="Hasan A.R."/>
            <person name="Ness R.W."/>
            <person name="Keightley P.D."/>
        </authorList>
    </citation>
    <scope>NUCLEOTIDE SEQUENCE</scope>
    <source>
        <strain evidence="1">CCAP 11/173</strain>
    </source>
</reference>
<dbReference type="EMBL" id="JAEHOD010000031">
    <property type="protein sequence ID" value="KAG2443255.1"/>
    <property type="molecule type" value="Genomic_DNA"/>
</dbReference>
<gene>
    <name evidence="1" type="ORF">HYH02_009328</name>
</gene>
<protein>
    <submittedName>
        <fullName evidence="1">Uncharacterized protein</fullName>
    </submittedName>
</protein>
<dbReference type="AlphaFoldDB" id="A0A835TRV0"/>
<keyword evidence="2" id="KW-1185">Reference proteome</keyword>
<dbReference type="OrthoDB" id="537003at2759"/>
<name>A0A835TRV0_9CHLO</name>
<accession>A0A835TRV0</accession>